<keyword evidence="2 3" id="KW-0132">Cell division</keyword>
<comment type="cofactor">
    <cofactor evidence="2">
        <name>Mg(2+)</name>
        <dbReference type="ChEBI" id="CHEBI:18420"/>
    </cofactor>
</comment>
<dbReference type="GO" id="GO:0005524">
    <property type="term" value="F:ATP binding"/>
    <property type="evidence" value="ECO:0007669"/>
    <property type="project" value="UniProtKB-UniRule"/>
</dbReference>
<keyword evidence="2" id="KW-0460">Magnesium</keyword>
<dbReference type="HAMAP" id="MF_00208">
    <property type="entry name" value="MurE"/>
    <property type="match status" value="1"/>
</dbReference>
<proteinExistence type="inferred from homology"/>
<dbReference type="GO" id="GO:0051301">
    <property type="term" value="P:cell division"/>
    <property type="evidence" value="ECO:0007669"/>
    <property type="project" value="UniProtKB-KW"/>
</dbReference>
<dbReference type="Gene3D" id="3.90.190.20">
    <property type="entry name" value="Mur ligase, C-terminal domain"/>
    <property type="match status" value="1"/>
</dbReference>
<feature type="domain" description="Mur ligase C-terminal" evidence="4">
    <location>
        <begin position="358"/>
        <end position="484"/>
    </location>
</feature>
<gene>
    <name evidence="2" type="primary">murE</name>
    <name evidence="6" type="ORF">F6B42_14275</name>
</gene>
<feature type="binding site" evidence="2">
    <location>
        <begin position="137"/>
        <end position="143"/>
    </location>
    <ligand>
        <name>ATP</name>
        <dbReference type="ChEBI" id="CHEBI:30616"/>
    </ligand>
</feature>
<keyword evidence="2 6" id="KW-0436">Ligase</keyword>
<comment type="pathway">
    <text evidence="2 3">Cell wall biogenesis; peptidoglycan biosynthesis.</text>
</comment>
<dbReference type="InterPro" id="IPR036565">
    <property type="entry name" value="Mur-like_cat_sf"/>
</dbReference>
<evidence type="ECO:0000313" key="7">
    <source>
        <dbReference type="Proteomes" id="UP000327039"/>
    </source>
</evidence>
<dbReference type="GO" id="GO:0009252">
    <property type="term" value="P:peptidoglycan biosynthetic process"/>
    <property type="evidence" value="ECO:0007669"/>
    <property type="project" value="UniProtKB-UniRule"/>
</dbReference>
<dbReference type="NCBIfam" id="TIGR01085">
    <property type="entry name" value="murE"/>
    <property type="match status" value="1"/>
</dbReference>
<evidence type="ECO:0000256" key="1">
    <source>
        <dbReference type="ARBA" id="ARBA00005898"/>
    </source>
</evidence>
<feature type="modified residue" description="N6-carboxylysine" evidence="2">
    <location>
        <position position="246"/>
    </location>
</feature>
<reference evidence="7" key="1">
    <citation type="submission" date="2019-09" db="EMBL/GenBank/DDBJ databases">
        <title>Mumia zhuanghuii sp. nov. isolated from the intestinal contents of plateau pika (Ochotona curzoniae) in the Qinghai-Tibet plateau of China.</title>
        <authorList>
            <person name="Tian Z."/>
        </authorList>
    </citation>
    <scope>NUCLEOTIDE SEQUENCE [LARGE SCALE GENOMIC DNA]</scope>
    <source>
        <strain evidence="7">DSM 25564</strain>
    </source>
</reference>
<dbReference type="GO" id="GO:0005737">
    <property type="term" value="C:cytoplasm"/>
    <property type="evidence" value="ECO:0007669"/>
    <property type="project" value="UniProtKB-SubCell"/>
</dbReference>
<feature type="binding site" evidence="2">
    <location>
        <begin position="179"/>
        <end position="180"/>
    </location>
    <ligand>
        <name>UDP-N-acetyl-alpha-D-muramoyl-L-alanyl-D-glutamate</name>
        <dbReference type="ChEBI" id="CHEBI:83900"/>
    </ligand>
</feature>
<keyword evidence="2 3" id="KW-0133">Cell shape</keyword>
<feature type="binding site" evidence="2">
    <location>
        <position position="212"/>
    </location>
    <ligand>
        <name>UDP-N-acetyl-alpha-D-muramoyl-L-alanyl-D-glutamate</name>
        <dbReference type="ChEBI" id="CHEBI:83900"/>
    </ligand>
</feature>
<keyword evidence="2" id="KW-0067">ATP-binding</keyword>
<dbReference type="Gene3D" id="3.40.1190.10">
    <property type="entry name" value="Mur-like, catalytic domain"/>
    <property type="match status" value="1"/>
</dbReference>
<comment type="similarity">
    <text evidence="1 2">Belongs to the MurCDEF family. MurE subfamily.</text>
</comment>
<evidence type="ECO:0000259" key="5">
    <source>
        <dbReference type="Pfam" id="PF08245"/>
    </source>
</evidence>
<feature type="binding site" evidence="2">
    <location>
        <position position="59"/>
    </location>
    <ligand>
        <name>UDP-N-acetyl-alpha-D-muramoyl-L-alanyl-D-glutamate</name>
        <dbReference type="ChEBI" id="CHEBI:83900"/>
    </ligand>
</feature>
<comment type="function">
    <text evidence="2">Catalyzes the addition of an amino acid to the nucleotide precursor UDP-N-acetylmuramoyl-L-alanyl-D-glutamate (UMAG) in the biosynthesis of bacterial cell-wall peptidoglycan.</text>
</comment>
<comment type="caution">
    <text evidence="6">The sequence shown here is derived from an EMBL/GenBank/DDBJ whole genome shotgun (WGS) entry which is preliminary data.</text>
</comment>
<dbReference type="PANTHER" id="PTHR23135">
    <property type="entry name" value="MUR LIGASE FAMILY MEMBER"/>
    <property type="match status" value="1"/>
</dbReference>
<comment type="subcellular location">
    <subcellularLocation>
        <location evidence="2 3">Cytoplasm</location>
    </subcellularLocation>
</comment>
<keyword evidence="2 3" id="KW-0961">Cell wall biogenesis/degradation</keyword>
<evidence type="ECO:0000256" key="2">
    <source>
        <dbReference type="HAMAP-Rule" id="MF_00208"/>
    </source>
</evidence>
<comment type="PTM">
    <text evidence="2">Carboxylation is probably crucial for Mg(2+) binding and, consequently, for the gamma-phosphate positioning of ATP.</text>
</comment>
<evidence type="ECO:0000259" key="4">
    <source>
        <dbReference type="Pfam" id="PF02875"/>
    </source>
</evidence>
<dbReference type="InterPro" id="IPR004101">
    <property type="entry name" value="Mur_ligase_C"/>
</dbReference>
<dbReference type="SUPFAM" id="SSF53623">
    <property type="entry name" value="MurD-like peptide ligases, catalytic domain"/>
    <property type="match status" value="1"/>
</dbReference>
<sequence>MWAVSEPNDAVALGVHQGFGRRFETRLITRSRRTLHRMNALSAVLSNVVAGAGRLRSNSAAIEPGDWFIATGADDKVAAHVAESIRRGARGVLVDCPTLPPHDLVHQLPGLRESLGAVMAQLTHHASREMTLVGVTGTNGKTSTVQLLAQAWERLGVVGATIGTLGAGLHNDLEPTGLTTPPVVELHGYLADFHHDRASCVAIEVSSHALEQGRVEGCEFRVVAISNITRDHLDYHHTMHRYAAAKNRILQLPGVTTAVLNLDDPLVAQMQPPPGTTRIGVSTRDATGALVTAHDIAADDAGTRFTLRIGDESAPVATGLSGRFQVDNLTLAAGILHAQGHAVDEIAAALSASVPVAGRMQVTPATPSRPRVVIDYAHTPDALSQAVAACRPHGDGRLIVVFGCTGNRDRGKRPLMAAATGGADFIILTDDDTHDEDGDAIIVETIPGFANPETVVIIRDRRRAVLIAIHMAHPQDVVLIAGKGHETTQSSAGHLIPSDDTRYAERALSTRPLRPPG</sequence>
<feature type="binding site" evidence="2">
    <location>
        <position position="206"/>
    </location>
    <ligand>
        <name>UDP-N-acetyl-alpha-D-muramoyl-L-alanyl-D-glutamate</name>
        <dbReference type="ChEBI" id="CHEBI:83900"/>
    </ligand>
</feature>
<keyword evidence="2 3" id="KW-0573">Peptidoglycan synthesis</keyword>
<dbReference type="UniPathway" id="UPA00219"/>
<dbReference type="InterPro" id="IPR036615">
    <property type="entry name" value="Mur_ligase_C_dom_sf"/>
</dbReference>
<dbReference type="EC" id="6.3.2.-" evidence="2"/>
<dbReference type="SUPFAM" id="SSF53244">
    <property type="entry name" value="MurD-like peptide ligases, peptide-binding domain"/>
    <property type="match status" value="1"/>
</dbReference>
<organism evidence="6 7">
    <name type="scientific">Microbacterium radiodurans</name>
    <dbReference type="NCBI Taxonomy" id="661398"/>
    <lineage>
        <taxon>Bacteria</taxon>
        <taxon>Bacillati</taxon>
        <taxon>Actinomycetota</taxon>
        <taxon>Actinomycetes</taxon>
        <taxon>Micrococcales</taxon>
        <taxon>Microbacteriaceae</taxon>
        <taxon>Microbacterium</taxon>
    </lineage>
</organism>
<comment type="caution">
    <text evidence="2">Lacks conserved residue(s) required for the propagation of feature annotation.</text>
</comment>
<dbReference type="OrthoDB" id="9800958at2"/>
<keyword evidence="2 3" id="KW-0131">Cell cycle</keyword>
<evidence type="ECO:0000313" key="6">
    <source>
        <dbReference type="EMBL" id="KAA9084142.1"/>
    </source>
</evidence>
<keyword evidence="2" id="KW-0963">Cytoplasm</keyword>
<dbReference type="EMBL" id="VYRZ01000004">
    <property type="protein sequence ID" value="KAA9084142.1"/>
    <property type="molecule type" value="Genomic_DNA"/>
</dbReference>
<evidence type="ECO:0000256" key="3">
    <source>
        <dbReference type="RuleBase" id="RU004135"/>
    </source>
</evidence>
<dbReference type="Pfam" id="PF08245">
    <property type="entry name" value="Mur_ligase_M"/>
    <property type="match status" value="1"/>
</dbReference>
<accession>A0A5J5IPV0</accession>
<dbReference type="AlphaFoldDB" id="A0A5J5IPV0"/>
<dbReference type="InterPro" id="IPR005761">
    <property type="entry name" value="UDP-N-AcMur-Glu-dNH2Pim_ligase"/>
</dbReference>
<keyword evidence="7" id="KW-1185">Reference proteome</keyword>
<dbReference type="InterPro" id="IPR013221">
    <property type="entry name" value="Mur_ligase_cen"/>
</dbReference>
<name>A0A5J5IPV0_9MICO</name>
<feature type="domain" description="Mur ligase central" evidence="5">
    <location>
        <begin position="135"/>
        <end position="335"/>
    </location>
</feature>
<dbReference type="GO" id="GO:0071555">
    <property type="term" value="P:cell wall organization"/>
    <property type="evidence" value="ECO:0007669"/>
    <property type="project" value="UniProtKB-KW"/>
</dbReference>
<dbReference type="Proteomes" id="UP000327039">
    <property type="component" value="Unassembled WGS sequence"/>
</dbReference>
<protein>
    <recommendedName>
        <fullName evidence="2">UDP-N-acetylmuramyl-tripeptide synthetase</fullName>
        <ecNumber evidence="2">6.3.2.-</ecNumber>
    </recommendedName>
    <alternativeName>
        <fullName evidence="2">UDP-MurNAc-tripeptide synthetase</fullName>
    </alternativeName>
</protein>
<dbReference type="GO" id="GO:0016881">
    <property type="term" value="F:acid-amino acid ligase activity"/>
    <property type="evidence" value="ECO:0007669"/>
    <property type="project" value="UniProtKB-UniRule"/>
</dbReference>
<dbReference type="GO" id="GO:0008360">
    <property type="term" value="P:regulation of cell shape"/>
    <property type="evidence" value="ECO:0007669"/>
    <property type="project" value="UniProtKB-KW"/>
</dbReference>
<keyword evidence="2" id="KW-0547">Nucleotide-binding</keyword>
<feature type="binding site" evidence="2">
    <location>
        <position position="214"/>
    </location>
    <ligand>
        <name>UDP-N-acetyl-alpha-D-muramoyl-L-alanyl-D-glutamate</name>
        <dbReference type="ChEBI" id="CHEBI:83900"/>
    </ligand>
</feature>
<dbReference type="PANTHER" id="PTHR23135:SF4">
    <property type="entry name" value="UDP-N-ACETYLMURAMOYL-L-ALANYL-D-GLUTAMATE--2,6-DIAMINOPIMELATE LIGASE MURE HOMOLOG, CHLOROPLASTIC"/>
    <property type="match status" value="1"/>
</dbReference>
<dbReference type="GO" id="GO:0000287">
    <property type="term" value="F:magnesium ion binding"/>
    <property type="evidence" value="ECO:0007669"/>
    <property type="project" value="UniProtKB-UniRule"/>
</dbReference>
<dbReference type="Pfam" id="PF02875">
    <property type="entry name" value="Mur_ligase_C"/>
    <property type="match status" value="1"/>
</dbReference>